<dbReference type="InterPro" id="IPR036259">
    <property type="entry name" value="MFS_trans_sf"/>
</dbReference>
<dbReference type="EMBL" id="CBTN010000014">
    <property type="protein sequence ID" value="CDH52563.1"/>
    <property type="molecule type" value="Genomic_DNA"/>
</dbReference>
<dbReference type="Gene3D" id="1.20.1250.20">
    <property type="entry name" value="MFS general substrate transporter like domains"/>
    <property type="match status" value="1"/>
</dbReference>
<evidence type="ECO:0000256" key="2">
    <source>
        <dbReference type="ARBA" id="ARBA00022692"/>
    </source>
</evidence>
<dbReference type="Proteomes" id="UP000027586">
    <property type="component" value="Unassembled WGS sequence"/>
</dbReference>
<dbReference type="PANTHER" id="PTHR23501">
    <property type="entry name" value="MAJOR FACILITATOR SUPERFAMILY"/>
    <property type="match status" value="1"/>
</dbReference>
<evidence type="ECO:0000256" key="1">
    <source>
        <dbReference type="ARBA" id="ARBA00004141"/>
    </source>
</evidence>
<feature type="transmembrane region" description="Helical" evidence="5">
    <location>
        <begin position="292"/>
        <end position="313"/>
    </location>
</feature>
<evidence type="ECO:0000256" key="5">
    <source>
        <dbReference type="SAM" id="Phobius"/>
    </source>
</evidence>
<evidence type="ECO:0000313" key="7">
    <source>
        <dbReference type="Proteomes" id="UP000027586"/>
    </source>
</evidence>
<protein>
    <submittedName>
        <fullName evidence="6">Major facilitator transporter</fullName>
    </submittedName>
</protein>
<reference evidence="6" key="1">
    <citation type="submission" date="2013-08" db="EMBL/GenBank/DDBJ databases">
        <title>Gene expansion shapes genome architecture in the human pathogen Lichtheimia corymbifera: an evolutionary genomics analysis in the ancient terrestrial Mucorales (Mucoromycotina).</title>
        <authorList>
            <person name="Schwartze V.U."/>
            <person name="Winter S."/>
            <person name="Shelest E."/>
            <person name="Marcet-Houben M."/>
            <person name="Horn F."/>
            <person name="Wehner S."/>
            <person name="Hoffmann K."/>
            <person name="Riege K."/>
            <person name="Sammeth M."/>
            <person name="Nowrousian M."/>
            <person name="Valiante V."/>
            <person name="Linde J."/>
            <person name="Jacobsen I.D."/>
            <person name="Marz M."/>
            <person name="Brakhage A.A."/>
            <person name="Gabaldon T."/>
            <person name="Bocker S."/>
            <person name="Voigt K."/>
        </authorList>
    </citation>
    <scope>NUCLEOTIDE SEQUENCE [LARGE SCALE GENOMIC DNA]</scope>
    <source>
        <strain evidence="6">FSU 9682</strain>
    </source>
</reference>
<keyword evidence="7" id="KW-1185">Reference proteome</keyword>
<feature type="transmembrane region" description="Helical" evidence="5">
    <location>
        <begin position="97"/>
        <end position="114"/>
    </location>
</feature>
<keyword evidence="2 5" id="KW-0812">Transmembrane</keyword>
<proteinExistence type="predicted"/>
<feature type="transmembrane region" description="Helical" evidence="5">
    <location>
        <begin position="134"/>
        <end position="153"/>
    </location>
</feature>
<keyword evidence="3 5" id="KW-1133">Transmembrane helix</keyword>
<feature type="transmembrane region" description="Helical" evidence="5">
    <location>
        <begin position="25"/>
        <end position="48"/>
    </location>
</feature>
<feature type="transmembrane region" description="Helical" evidence="5">
    <location>
        <begin position="202"/>
        <end position="221"/>
    </location>
</feature>
<evidence type="ECO:0000256" key="3">
    <source>
        <dbReference type="ARBA" id="ARBA00022989"/>
    </source>
</evidence>
<evidence type="ECO:0000256" key="4">
    <source>
        <dbReference type="ARBA" id="ARBA00023136"/>
    </source>
</evidence>
<sequence length="454" mass="49155">MQVPAMMPPMPPTPLRMAPAPMSLFTYPVPSMSTPLSLLMITSINGLIAGRALQGTGSGNIIPILYVVIADIAPLKWRPRMQSMMSLIYGLSSVDFWLDVILAGIAITINTILLKETGQPRTESIMTKIKRIDFLGVITVIAFIVCLLLGVTWGPQYGWSDSHSIGAFVGAGVALIALIFVETRVAKEPLMPREVMLNPGIFIVYMYMSCFGLSFMGTLYFAPMMYQAVFGADATGSGIRLIPFVVCLIIGSVSSGILLPRFPYCKVYIMVGAASNVLGYGLFSTVNENANWGRQACFLTFSGLAFGLSQLNAIMGVQSVAGKKYMAIATSLNNFFMLLCGSLAISVYQTVMQTFLQAQLVGVSQDVLAVANEYGALSNYLYIRDMPQEYQGPIIHAYMNALHNVFIIPLVAGGIGFICACFIRNIKYGVGLRPAAKKDAEAAPQQETSPSNKQ</sequence>
<feature type="transmembrane region" description="Helical" evidence="5">
    <location>
        <begin position="267"/>
        <end position="286"/>
    </location>
</feature>
<organism evidence="6 7">
    <name type="scientific">Lichtheimia corymbifera JMRC:FSU:9682</name>
    <dbReference type="NCBI Taxonomy" id="1263082"/>
    <lineage>
        <taxon>Eukaryota</taxon>
        <taxon>Fungi</taxon>
        <taxon>Fungi incertae sedis</taxon>
        <taxon>Mucoromycota</taxon>
        <taxon>Mucoromycotina</taxon>
        <taxon>Mucoromycetes</taxon>
        <taxon>Mucorales</taxon>
        <taxon>Lichtheimiaceae</taxon>
        <taxon>Lichtheimia</taxon>
    </lineage>
</organism>
<dbReference type="STRING" id="1263082.A0A068RQY1"/>
<dbReference type="SUPFAM" id="SSF103473">
    <property type="entry name" value="MFS general substrate transporter"/>
    <property type="match status" value="2"/>
</dbReference>
<dbReference type="GO" id="GO:0005886">
    <property type="term" value="C:plasma membrane"/>
    <property type="evidence" value="ECO:0007669"/>
    <property type="project" value="TreeGrafter"/>
</dbReference>
<comment type="subcellular location">
    <subcellularLocation>
        <location evidence="1">Membrane</location>
        <topology evidence="1">Multi-pass membrane protein</topology>
    </subcellularLocation>
</comment>
<feature type="transmembrane region" description="Helical" evidence="5">
    <location>
        <begin position="241"/>
        <end position="260"/>
    </location>
</feature>
<keyword evidence="4 5" id="KW-0472">Membrane</keyword>
<dbReference type="Pfam" id="PF07690">
    <property type="entry name" value="MFS_1"/>
    <property type="match status" value="1"/>
</dbReference>
<comment type="caution">
    <text evidence="6">The sequence shown here is derived from an EMBL/GenBank/DDBJ whole genome shotgun (WGS) entry which is preliminary data.</text>
</comment>
<dbReference type="OrthoDB" id="10021397at2759"/>
<accession>A0A068RQY1</accession>
<feature type="transmembrane region" description="Helical" evidence="5">
    <location>
        <begin position="60"/>
        <end position="77"/>
    </location>
</feature>
<feature type="transmembrane region" description="Helical" evidence="5">
    <location>
        <begin position="165"/>
        <end position="181"/>
    </location>
</feature>
<dbReference type="GO" id="GO:0022857">
    <property type="term" value="F:transmembrane transporter activity"/>
    <property type="evidence" value="ECO:0007669"/>
    <property type="project" value="InterPro"/>
</dbReference>
<feature type="transmembrane region" description="Helical" evidence="5">
    <location>
        <begin position="401"/>
        <end position="423"/>
    </location>
</feature>
<dbReference type="VEuPathDB" id="FungiDB:LCOR_04020.1"/>
<feature type="transmembrane region" description="Helical" evidence="5">
    <location>
        <begin position="325"/>
        <end position="348"/>
    </location>
</feature>
<name>A0A068RQY1_9FUNG</name>
<dbReference type="AlphaFoldDB" id="A0A068RQY1"/>
<evidence type="ECO:0000313" key="6">
    <source>
        <dbReference type="EMBL" id="CDH52563.1"/>
    </source>
</evidence>
<dbReference type="PANTHER" id="PTHR23501:SF198">
    <property type="entry name" value="AZOLE RESISTANCE PROTEIN 1-RELATED"/>
    <property type="match status" value="1"/>
</dbReference>
<dbReference type="InterPro" id="IPR011701">
    <property type="entry name" value="MFS"/>
</dbReference>
<gene>
    <name evidence="6" type="ORF">LCOR_04020.1</name>
</gene>